<feature type="domain" description="DUF4939" evidence="1">
    <location>
        <begin position="1"/>
        <end position="51"/>
    </location>
</feature>
<gene>
    <name evidence="2" type="ORF">LTLLF_160165</name>
</gene>
<dbReference type="Pfam" id="PF16297">
    <property type="entry name" value="DUF4939"/>
    <property type="match status" value="1"/>
</dbReference>
<dbReference type="EMBL" id="JAATJU010022963">
    <property type="protein sequence ID" value="KAH0509140.1"/>
    <property type="molecule type" value="Genomic_DNA"/>
</dbReference>
<name>A0A8J6KRP5_MICOH</name>
<accession>A0A8J6KRP5</accession>
<proteinExistence type="predicted"/>
<dbReference type="Proteomes" id="UP000710432">
    <property type="component" value="Unassembled WGS sequence"/>
</dbReference>
<reference evidence="2" key="1">
    <citation type="submission" date="2020-03" db="EMBL/GenBank/DDBJ databases">
        <title>Studies in the Genomics of Life Span.</title>
        <authorList>
            <person name="Glass D."/>
        </authorList>
    </citation>
    <scope>NUCLEOTIDE SEQUENCE</scope>
    <source>
        <strain evidence="2">LTLLF</strain>
        <tissue evidence="2">Muscle</tissue>
    </source>
</reference>
<feature type="non-terminal residue" evidence="2">
    <location>
        <position position="1"/>
    </location>
</feature>
<organism evidence="2 3">
    <name type="scientific">Microtus ochrogaster</name>
    <name type="common">Prairie vole</name>
    <dbReference type="NCBI Taxonomy" id="79684"/>
    <lineage>
        <taxon>Eukaryota</taxon>
        <taxon>Metazoa</taxon>
        <taxon>Chordata</taxon>
        <taxon>Craniata</taxon>
        <taxon>Vertebrata</taxon>
        <taxon>Euteleostomi</taxon>
        <taxon>Mammalia</taxon>
        <taxon>Eutheria</taxon>
        <taxon>Euarchontoglires</taxon>
        <taxon>Glires</taxon>
        <taxon>Rodentia</taxon>
        <taxon>Myomorpha</taxon>
        <taxon>Muroidea</taxon>
        <taxon>Cricetidae</taxon>
        <taxon>Arvicolinae</taxon>
        <taxon>Microtus</taxon>
    </lineage>
</organism>
<sequence>EFIVHRIFYMFMDNKIFVINSDERMVTFIIITHLRGQALQWVIPFIEKDRPCSAITGAS</sequence>
<dbReference type="InterPro" id="IPR032549">
    <property type="entry name" value="DUF4939"/>
</dbReference>
<dbReference type="AlphaFoldDB" id="A0A8J6KRP5"/>
<protein>
    <submittedName>
        <fullName evidence="2">Protein FAM127A</fullName>
    </submittedName>
</protein>
<comment type="caution">
    <text evidence="2">The sequence shown here is derived from an EMBL/GenBank/DDBJ whole genome shotgun (WGS) entry which is preliminary data.</text>
</comment>
<evidence type="ECO:0000313" key="3">
    <source>
        <dbReference type="Proteomes" id="UP000710432"/>
    </source>
</evidence>
<evidence type="ECO:0000313" key="2">
    <source>
        <dbReference type="EMBL" id="KAH0509140.1"/>
    </source>
</evidence>
<evidence type="ECO:0000259" key="1">
    <source>
        <dbReference type="Pfam" id="PF16297"/>
    </source>
</evidence>